<feature type="transmembrane region" description="Helical" evidence="6">
    <location>
        <begin position="55"/>
        <end position="73"/>
    </location>
</feature>
<sequence length="262" mass="29263">IHMLQHLLLMFIAPPLLWLAKPELPLLVGLPRVLRRSVVAPLLRDEGVRMLTRGLTHPVIAWLLFVAATWIWHLPALYTRALTSTFWHEAEHATFFLAALCFWHVVIAPYPHTRRETRWIVLPFLLLAGLQGTALSALLTFSDRVLYSHYLAVPRIWNTVPLDDQAVAGALMWACGSLIYLVALSLVAVEIWNAPQVALIGAGAKGTLRTGPSLEVIRQSETFGTRPLAKNARWDLLSVPGIGNLLRQAATRRTLQVFLMVA</sequence>
<evidence type="ECO:0000256" key="4">
    <source>
        <dbReference type="ARBA" id="ARBA00022989"/>
    </source>
</evidence>
<dbReference type="Pfam" id="PF09678">
    <property type="entry name" value="Caa3_CtaG"/>
    <property type="match status" value="1"/>
</dbReference>
<keyword evidence="5 6" id="KW-0472">Membrane</keyword>
<dbReference type="EMBL" id="BART01030475">
    <property type="protein sequence ID" value="GAH17399.1"/>
    <property type="molecule type" value="Genomic_DNA"/>
</dbReference>
<evidence type="ECO:0000256" key="6">
    <source>
        <dbReference type="SAM" id="Phobius"/>
    </source>
</evidence>
<dbReference type="AlphaFoldDB" id="X1EJV4"/>
<evidence type="ECO:0000256" key="1">
    <source>
        <dbReference type="ARBA" id="ARBA00004651"/>
    </source>
</evidence>
<evidence type="ECO:0008006" key="8">
    <source>
        <dbReference type="Google" id="ProtNLM"/>
    </source>
</evidence>
<keyword evidence="3 6" id="KW-0812">Transmembrane</keyword>
<feature type="transmembrane region" description="Helical" evidence="6">
    <location>
        <begin position="166"/>
        <end position="189"/>
    </location>
</feature>
<proteinExistence type="predicted"/>
<keyword evidence="4 6" id="KW-1133">Transmembrane helix</keyword>
<dbReference type="InterPro" id="IPR019108">
    <property type="entry name" value="Caa3_assmbl_CtaG-rel"/>
</dbReference>
<feature type="transmembrane region" description="Helical" evidence="6">
    <location>
        <begin position="93"/>
        <end position="112"/>
    </location>
</feature>
<name>X1EJV4_9ZZZZ</name>
<dbReference type="GO" id="GO:0005886">
    <property type="term" value="C:plasma membrane"/>
    <property type="evidence" value="ECO:0007669"/>
    <property type="project" value="UniProtKB-SubCell"/>
</dbReference>
<protein>
    <recommendedName>
        <fullName evidence="8">Cytochrome c oxidase assembly protein</fullName>
    </recommendedName>
</protein>
<feature type="transmembrane region" description="Helical" evidence="6">
    <location>
        <begin position="119"/>
        <end position="141"/>
    </location>
</feature>
<evidence type="ECO:0000256" key="5">
    <source>
        <dbReference type="ARBA" id="ARBA00023136"/>
    </source>
</evidence>
<evidence type="ECO:0000256" key="3">
    <source>
        <dbReference type="ARBA" id="ARBA00022692"/>
    </source>
</evidence>
<organism evidence="7">
    <name type="scientific">marine sediment metagenome</name>
    <dbReference type="NCBI Taxonomy" id="412755"/>
    <lineage>
        <taxon>unclassified sequences</taxon>
        <taxon>metagenomes</taxon>
        <taxon>ecological metagenomes</taxon>
    </lineage>
</organism>
<feature type="non-terminal residue" evidence="7">
    <location>
        <position position="262"/>
    </location>
</feature>
<comment type="subcellular location">
    <subcellularLocation>
        <location evidence="1">Cell membrane</location>
        <topology evidence="1">Multi-pass membrane protein</topology>
    </subcellularLocation>
</comment>
<reference evidence="7" key="1">
    <citation type="journal article" date="2014" name="Front. Microbiol.">
        <title>High frequency of phylogenetically diverse reductive dehalogenase-homologous genes in deep subseafloor sedimentary metagenomes.</title>
        <authorList>
            <person name="Kawai M."/>
            <person name="Futagami T."/>
            <person name="Toyoda A."/>
            <person name="Takaki Y."/>
            <person name="Nishi S."/>
            <person name="Hori S."/>
            <person name="Arai W."/>
            <person name="Tsubouchi T."/>
            <person name="Morono Y."/>
            <person name="Uchiyama I."/>
            <person name="Ito T."/>
            <person name="Fujiyama A."/>
            <person name="Inagaki F."/>
            <person name="Takami H."/>
        </authorList>
    </citation>
    <scope>NUCLEOTIDE SEQUENCE</scope>
    <source>
        <strain evidence="7">Expedition CK06-06</strain>
    </source>
</reference>
<evidence type="ECO:0000256" key="2">
    <source>
        <dbReference type="ARBA" id="ARBA00022475"/>
    </source>
</evidence>
<keyword evidence="2" id="KW-1003">Cell membrane</keyword>
<feature type="non-terminal residue" evidence="7">
    <location>
        <position position="1"/>
    </location>
</feature>
<gene>
    <name evidence="7" type="ORF">S01H4_53206</name>
</gene>
<comment type="caution">
    <text evidence="7">The sequence shown here is derived from an EMBL/GenBank/DDBJ whole genome shotgun (WGS) entry which is preliminary data.</text>
</comment>
<accession>X1EJV4</accession>
<evidence type="ECO:0000313" key="7">
    <source>
        <dbReference type="EMBL" id="GAH17399.1"/>
    </source>
</evidence>